<organism evidence="1 2">
    <name type="scientific">Lysobacter enzymogenes</name>
    <dbReference type="NCBI Taxonomy" id="69"/>
    <lineage>
        <taxon>Bacteria</taxon>
        <taxon>Pseudomonadati</taxon>
        <taxon>Pseudomonadota</taxon>
        <taxon>Gammaproteobacteria</taxon>
        <taxon>Lysobacterales</taxon>
        <taxon>Lysobacteraceae</taxon>
        <taxon>Lysobacter</taxon>
    </lineage>
</organism>
<gene>
    <name evidence="1" type="ORF">GLE_2407</name>
</gene>
<dbReference type="PATRIC" id="fig|69.6.peg.2369"/>
<dbReference type="Gene3D" id="3.40.50.720">
    <property type="entry name" value="NAD(P)-binding Rossmann-like Domain"/>
    <property type="match status" value="1"/>
</dbReference>
<dbReference type="Proteomes" id="UP000061569">
    <property type="component" value="Chromosome"/>
</dbReference>
<dbReference type="PANTHER" id="PTHR14097">
    <property type="entry name" value="OXIDOREDUCTASE HTATIP2"/>
    <property type="match status" value="1"/>
</dbReference>
<sequence>MIGARTRRDGRGRRPMRLLLAGATGLVGSHALRLALADPMIERVIAPTRRALPPHPKLEAPRVDWDALPADAPWWRVDAAVCALGTTMRAAGSREAFRKVDFDYPLAIARAAHRAGARAYALNSALGADAGSRVFYNRVKGELEQALAGVGFDSLTYVRPGLIGGERQQSRPGEAAATVLLRALAPALPRRWRINPAPRIAQALLDAALQAAPGVHAVGSERLI</sequence>
<evidence type="ECO:0000313" key="2">
    <source>
        <dbReference type="Proteomes" id="UP000061569"/>
    </source>
</evidence>
<dbReference type="InterPro" id="IPR036291">
    <property type="entry name" value="NAD(P)-bd_dom_sf"/>
</dbReference>
<evidence type="ECO:0008006" key="3">
    <source>
        <dbReference type="Google" id="ProtNLM"/>
    </source>
</evidence>
<dbReference type="PANTHER" id="PTHR14097:SF7">
    <property type="entry name" value="OXIDOREDUCTASE HTATIP2"/>
    <property type="match status" value="1"/>
</dbReference>
<dbReference type="EMBL" id="CP013140">
    <property type="protein sequence ID" value="ALN57756.1"/>
    <property type="molecule type" value="Genomic_DNA"/>
</dbReference>
<accession>A0A0S2DGL9</accession>
<dbReference type="SUPFAM" id="SSF51735">
    <property type="entry name" value="NAD(P)-binding Rossmann-fold domains"/>
    <property type="match status" value="1"/>
</dbReference>
<protein>
    <recommendedName>
        <fullName evidence="3">NAD-dependent dehydratase</fullName>
    </recommendedName>
</protein>
<dbReference type="STRING" id="69.GLE_2407"/>
<proteinExistence type="predicted"/>
<evidence type="ECO:0000313" key="1">
    <source>
        <dbReference type="EMBL" id="ALN57756.1"/>
    </source>
</evidence>
<dbReference type="KEGG" id="lez:GLE_2407"/>
<name>A0A0S2DGL9_LYSEN</name>
<dbReference type="AlphaFoldDB" id="A0A0S2DGL9"/>
<reference evidence="1 2" key="1">
    <citation type="submission" date="2015-11" db="EMBL/GenBank/DDBJ databases">
        <title>Genome sequences of Lysobacter enzymogenes strain C3 and Lysobacter antibioticus ATCC 29479.</title>
        <authorList>
            <person name="Kobayashi D.Y."/>
        </authorList>
    </citation>
    <scope>NUCLEOTIDE SEQUENCE [LARGE SCALE GENOMIC DNA]</scope>
    <source>
        <strain evidence="1 2">C3</strain>
    </source>
</reference>